<dbReference type="EMBL" id="CM042013">
    <property type="protein sequence ID" value="KAI3739207.1"/>
    <property type="molecule type" value="Genomic_DNA"/>
</dbReference>
<name>A0ACB9CXZ5_CICIN</name>
<proteinExistence type="predicted"/>
<reference evidence="2" key="1">
    <citation type="journal article" date="2022" name="Mol. Ecol. Resour.">
        <title>The genomes of chicory, endive, great burdock and yacon provide insights into Asteraceae palaeo-polyploidization history and plant inulin production.</title>
        <authorList>
            <person name="Fan W."/>
            <person name="Wang S."/>
            <person name="Wang H."/>
            <person name="Wang A."/>
            <person name="Jiang F."/>
            <person name="Liu H."/>
            <person name="Zhao H."/>
            <person name="Xu D."/>
            <person name="Zhang Y."/>
        </authorList>
    </citation>
    <scope>NUCLEOTIDE SEQUENCE [LARGE SCALE GENOMIC DNA]</scope>
    <source>
        <strain evidence="2">cv. Punajuju</strain>
    </source>
</reference>
<evidence type="ECO:0000313" key="2">
    <source>
        <dbReference type="Proteomes" id="UP001055811"/>
    </source>
</evidence>
<keyword evidence="2" id="KW-1185">Reference proteome</keyword>
<gene>
    <name evidence="1" type="ORF">L2E82_29606</name>
</gene>
<reference evidence="1 2" key="2">
    <citation type="journal article" date="2022" name="Mol. Ecol. Resour.">
        <title>The genomes of chicory, endive, great burdock and yacon provide insights into Asteraceae paleo-polyploidization history and plant inulin production.</title>
        <authorList>
            <person name="Fan W."/>
            <person name="Wang S."/>
            <person name="Wang H."/>
            <person name="Wang A."/>
            <person name="Jiang F."/>
            <person name="Liu H."/>
            <person name="Zhao H."/>
            <person name="Xu D."/>
            <person name="Zhang Y."/>
        </authorList>
    </citation>
    <scope>NUCLEOTIDE SEQUENCE [LARGE SCALE GENOMIC DNA]</scope>
    <source>
        <strain evidence="2">cv. Punajuju</strain>
        <tissue evidence="1">Leaves</tissue>
    </source>
</reference>
<sequence length="222" mass="23871">MSGHLVLARFINIPSPAVVGGVVVASHHVAPHADVHAKIHDAHMGINDTIEGIVEEFGPSDDCENDDGCDREGCLVAGSQRIEDDDGDRLVVDVTPSQRHLPPTVMHRVCEIENGDDILIPGVECGRIDYAHKNNKADGPVMKEGMVEDAITSDEDESDDEGRYGGDPMMKDGMVEDDITSDEDESDAEHDGMQLEHNRDGDELLVAGKLMEDAAYGGAMSA</sequence>
<evidence type="ECO:0000313" key="1">
    <source>
        <dbReference type="EMBL" id="KAI3739207.1"/>
    </source>
</evidence>
<accession>A0ACB9CXZ5</accession>
<comment type="caution">
    <text evidence="1">The sequence shown here is derived from an EMBL/GenBank/DDBJ whole genome shotgun (WGS) entry which is preliminary data.</text>
</comment>
<dbReference type="Proteomes" id="UP001055811">
    <property type="component" value="Linkage Group LG05"/>
</dbReference>
<organism evidence="1 2">
    <name type="scientific">Cichorium intybus</name>
    <name type="common">Chicory</name>
    <dbReference type="NCBI Taxonomy" id="13427"/>
    <lineage>
        <taxon>Eukaryota</taxon>
        <taxon>Viridiplantae</taxon>
        <taxon>Streptophyta</taxon>
        <taxon>Embryophyta</taxon>
        <taxon>Tracheophyta</taxon>
        <taxon>Spermatophyta</taxon>
        <taxon>Magnoliopsida</taxon>
        <taxon>eudicotyledons</taxon>
        <taxon>Gunneridae</taxon>
        <taxon>Pentapetalae</taxon>
        <taxon>asterids</taxon>
        <taxon>campanulids</taxon>
        <taxon>Asterales</taxon>
        <taxon>Asteraceae</taxon>
        <taxon>Cichorioideae</taxon>
        <taxon>Cichorieae</taxon>
        <taxon>Cichoriinae</taxon>
        <taxon>Cichorium</taxon>
    </lineage>
</organism>
<protein>
    <submittedName>
        <fullName evidence="1">Uncharacterized protein</fullName>
    </submittedName>
</protein>